<dbReference type="AlphaFoldDB" id="A0A0C3KQV6"/>
<sequence>MLSSTISRCHCQHSAPVKVATPTGRLVRQIRAFKEPDQPRRHSLRERKIRQVNLLGICSSLSQLLLRPQRRRDTLAPIPASFFASKSNSYKLPLYFLQVTHVTSSNIQACYWKFLAVEPIVHQCVAAHREVSVADRHYFSTSTWFTYMLLIMILCIK</sequence>
<dbReference type="Proteomes" id="UP000054248">
    <property type="component" value="Unassembled WGS sequence"/>
</dbReference>
<reference evidence="2" key="2">
    <citation type="submission" date="2015-01" db="EMBL/GenBank/DDBJ databases">
        <title>Evolutionary Origins and Diversification of the Mycorrhizal Mutualists.</title>
        <authorList>
            <consortium name="DOE Joint Genome Institute"/>
            <consortium name="Mycorrhizal Genomics Consortium"/>
            <person name="Kohler A."/>
            <person name="Kuo A."/>
            <person name="Nagy L.G."/>
            <person name="Floudas D."/>
            <person name="Copeland A."/>
            <person name="Barry K.W."/>
            <person name="Cichocki N."/>
            <person name="Veneault-Fourrey C."/>
            <person name="LaButti K."/>
            <person name="Lindquist E.A."/>
            <person name="Lipzen A."/>
            <person name="Lundell T."/>
            <person name="Morin E."/>
            <person name="Murat C."/>
            <person name="Riley R."/>
            <person name="Ohm R."/>
            <person name="Sun H."/>
            <person name="Tunlid A."/>
            <person name="Henrissat B."/>
            <person name="Grigoriev I.V."/>
            <person name="Hibbett D.S."/>
            <person name="Martin F."/>
        </authorList>
    </citation>
    <scope>NUCLEOTIDE SEQUENCE [LARGE SCALE GENOMIC DNA]</scope>
    <source>
        <strain evidence="2">MUT 4182</strain>
    </source>
</reference>
<gene>
    <name evidence="1" type="ORF">M407DRAFT_107082</name>
</gene>
<reference evidence="1 2" key="1">
    <citation type="submission" date="2014-04" db="EMBL/GenBank/DDBJ databases">
        <authorList>
            <consortium name="DOE Joint Genome Institute"/>
            <person name="Kuo A."/>
            <person name="Girlanda M."/>
            <person name="Perotto S."/>
            <person name="Kohler A."/>
            <person name="Nagy L.G."/>
            <person name="Floudas D."/>
            <person name="Copeland A."/>
            <person name="Barry K.W."/>
            <person name="Cichocki N."/>
            <person name="Veneault-Fourrey C."/>
            <person name="LaButti K."/>
            <person name="Lindquist E.A."/>
            <person name="Lipzen A."/>
            <person name="Lundell T."/>
            <person name="Morin E."/>
            <person name="Murat C."/>
            <person name="Sun H."/>
            <person name="Tunlid A."/>
            <person name="Henrissat B."/>
            <person name="Grigoriev I.V."/>
            <person name="Hibbett D.S."/>
            <person name="Martin F."/>
            <person name="Nordberg H.P."/>
            <person name="Cantor M.N."/>
            <person name="Hua S.X."/>
        </authorList>
    </citation>
    <scope>NUCLEOTIDE SEQUENCE [LARGE SCALE GENOMIC DNA]</scope>
    <source>
        <strain evidence="1 2">MUT 4182</strain>
    </source>
</reference>
<evidence type="ECO:0000313" key="2">
    <source>
        <dbReference type="Proteomes" id="UP000054248"/>
    </source>
</evidence>
<dbReference type="EMBL" id="KN823076">
    <property type="protein sequence ID" value="KIO23798.1"/>
    <property type="molecule type" value="Genomic_DNA"/>
</dbReference>
<dbReference type="HOGENOM" id="CLU_1679245_0_0_1"/>
<proteinExistence type="predicted"/>
<organism evidence="1 2">
    <name type="scientific">Tulasnella calospora MUT 4182</name>
    <dbReference type="NCBI Taxonomy" id="1051891"/>
    <lineage>
        <taxon>Eukaryota</taxon>
        <taxon>Fungi</taxon>
        <taxon>Dikarya</taxon>
        <taxon>Basidiomycota</taxon>
        <taxon>Agaricomycotina</taxon>
        <taxon>Agaricomycetes</taxon>
        <taxon>Cantharellales</taxon>
        <taxon>Tulasnellaceae</taxon>
        <taxon>Tulasnella</taxon>
    </lineage>
</organism>
<keyword evidence="2" id="KW-1185">Reference proteome</keyword>
<accession>A0A0C3KQV6</accession>
<evidence type="ECO:0000313" key="1">
    <source>
        <dbReference type="EMBL" id="KIO23798.1"/>
    </source>
</evidence>
<name>A0A0C3KQV6_9AGAM</name>
<protein>
    <submittedName>
        <fullName evidence="1">Uncharacterized protein</fullName>
    </submittedName>
</protein>